<dbReference type="EMBL" id="LT882683">
    <property type="protein sequence ID" value="SMY26959.1"/>
    <property type="molecule type" value="Genomic_DNA"/>
</dbReference>
<dbReference type="AlphaFoldDB" id="A0A1Y6LTJ5"/>
<evidence type="ECO:0000313" key="3">
    <source>
        <dbReference type="EMBL" id="SMY26959.1"/>
    </source>
</evidence>
<keyword evidence="2" id="KW-1133">Transmembrane helix</keyword>
<sequence length="292" mass="31903">MANLTASATPSTTNMATVLTNPSRVNSTSTFSTTLTNISQVFKAAWSVTATLLRLTGTWLLLSIGLDLALAVLRIFANCAAAIEIFTFNILAVMWYRSHVFLVGFFFILATTEFLLSVHMKGYVHAQRPLYWKLVQTPVPGLDAVVLFTYITAVNCVWQFEYGDLLQCNAEAVLCLVELELAGFIAVSIYTSICGPIQLSSPAQANESGSDQNTCPLDFVLAAMESSTPGAFSRPATSCRYLPSLAAAHDEDTEPRGRTMLRRSDSNIESSRSPHEKKAKEKAAAAAWRRNE</sequence>
<gene>
    <name evidence="3" type="ORF">ZT1A5_G8403</name>
</gene>
<evidence type="ECO:0000256" key="2">
    <source>
        <dbReference type="SAM" id="Phobius"/>
    </source>
</evidence>
<evidence type="ECO:0000256" key="1">
    <source>
        <dbReference type="SAM" id="MobiDB-lite"/>
    </source>
</evidence>
<feature type="transmembrane region" description="Helical" evidence="2">
    <location>
        <begin position="44"/>
        <end position="64"/>
    </location>
</feature>
<keyword evidence="2" id="KW-0812">Transmembrane</keyword>
<reference evidence="3 4" key="1">
    <citation type="submission" date="2016-10" db="EMBL/GenBank/DDBJ databases">
        <authorList>
            <person name="Varghese N."/>
        </authorList>
    </citation>
    <scope>NUCLEOTIDE SEQUENCE [LARGE SCALE GENOMIC DNA]</scope>
</reference>
<name>A0A1Y6LTJ5_ZYMTR</name>
<feature type="region of interest" description="Disordered" evidence="1">
    <location>
        <begin position="250"/>
        <end position="292"/>
    </location>
</feature>
<organism evidence="3 4">
    <name type="scientific">Zymoseptoria tritici ST99CH_1A5</name>
    <dbReference type="NCBI Taxonomy" id="1276529"/>
    <lineage>
        <taxon>Eukaryota</taxon>
        <taxon>Fungi</taxon>
        <taxon>Dikarya</taxon>
        <taxon>Ascomycota</taxon>
        <taxon>Pezizomycotina</taxon>
        <taxon>Dothideomycetes</taxon>
        <taxon>Dothideomycetidae</taxon>
        <taxon>Mycosphaerellales</taxon>
        <taxon>Mycosphaerellaceae</taxon>
        <taxon>Zymoseptoria</taxon>
    </lineage>
</organism>
<feature type="transmembrane region" description="Helical" evidence="2">
    <location>
        <begin position="100"/>
        <end position="118"/>
    </location>
</feature>
<proteinExistence type="predicted"/>
<evidence type="ECO:0000313" key="4">
    <source>
        <dbReference type="Proteomes" id="UP000215453"/>
    </source>
</evidence>
<accession>A0A1Y6LTJ5</accession>
<feature type="transmembrane region" description="Helical" evidence="2">
    <location>
        <begin position="71"/>
        <end position="94"/>
    </location>
</feature>
<keyword evidence="2" id="KW-0472">Membrane</keyword>
<protein>
    <submittedName>
        <fullName evidence="3">Uncharacterized protein</fullName>
    </submittedName>
</protein>
<dbReference type="Proteomes" id="UP000215453">
    <property type="component" value="Chromosome 8"/>
</dbReference>